<protein>
    <submittedName>
        <fullName evidence="2">Uncharacterized protein</fullName>
    </submittedName>
</protein>
<dbReference type="AlphaFoldDB" id="A0A9Q1G1U6"/>
<evidence type="ECO:0000313" key="3">
    <source>
        <dbReference type="Proteomes" id="UP001152622"/>
    </source>
</evidence>
<comment type="caution">
    <text evidence="2">The sequence shown here is derived from an EMBL/GenBank/DDBJ whole genome shotgun (WGS) entry which is preliminary data.</text>
</comment>
<dbReference type="Proteomes" id="UP001152622">
    <property type="component" value="Chromosome 2"/>
</dbReference>
<dbReference type="EMBL" id="JAINUF010000002">
    <property type="protein sequence ID" value="KAJ8373453.1"/>
    <property type="molecule type" value="Genomic_DNA"/>
</dbReference>
<evidence type="ECO:0000256" key="1">
    <source>
        <dbReference type="SAM" id="MobiDB-lite"/>
    </source>
</evidence>
<gene>
    <name evidence="2" type="ORF">SKAU_G00040330</name>
</gene>
<name>A0A9Q1G1U6_SYNKA</name>
<feature type="region of interest" description="Disordered" evidence="1">
    <location>
        <begin position="39"/>
        <end position="76"/>
    </location>
</feature>
<accession>A0A9Q1G1U6</accession>
<feature type="compositionally biased region" description="Low complexity" evidence="1">
    <location>
        <begin position="49"/>
        <end position="59"/>
    </location>
</feature>
<reference evidence="2" key="1">
    <citation type="journal article" date="2023" name="Science">
        <title>Genome structures resolve the early diversification of teleost fishes.</title>
        <authorList>
            <person name="Parey E."/>
            <person name="Louis A."/>
            <person name="Montfort J."/>
            <person name="Bouchez O."/>
            <person name="Roques C."/>
            <person name="Iampietro C."/>
            <person name="Lluch J."/>
            <person name="Castinel A."/>
            <person name="Donnadieu C."/>
            <person name="Desvignes T."/>
            <person name="Floi Bucao C."/>
            <person name="Jouanno E."/>
            <person name="Wen M."/>
            <person name="Mejri S."/>
            <person name="Dirks R."/>
            <person name="Jansen H."/>
            <person name="Henkel C."/>
            <person name="Chen W.J."/>
            <person name="Zahm M."/>
            <person name="Cabau C."/>
            <person name="Klopp C."/>
            <person name="Thompson A.W."/>
            <person name="Robinson-Rechavi M."/>
            <person name="Braasch I."/>
            <person name="Lecointre G."/>
            <person name="Bobe J."/>
            <person name="Postlethwait J.H."/>
            <person name="Berthelot C."/>
            <person name="Roest Crollius H."/>
            <person name="Guiguen Y."/>
        </authorList>
    </citation>
    <scope>NUCLEOTIDE SEQUENCE</scope>
    <source>
        <strain evidence="2">WJC10195</strain>
    </source>
</reference>
<keyword evidence="3" id="KW-1185">Reference proteome</keyword>
<organism evidence="2 3">
    <name type="scientific">Synaphobranchus kaupii</name>
    <name type="common">Kaup's arrowtooth eel</name>
    <dbReference type="NCBI Taxonomy" id="118154"/>
    <lineage>
        <taxon>Eukaryota</taxon>
        <taxon>Metazoa</taxon>
        <taxon>Chordata</taxon>
        <taxon>Craniata</taxon>
        <taxon>Vertebrata</taxon>
        <taxon>Euteleostomi</taxon>
        <taxon>Actinopterygii</taxon>
        <taxon>Neopterygii</taxon>
        <taxon>Teleostei</taxon>
        <taxon>Anguilliformes</taxon>
        <taxon>Synaphobranchidae</taxon>
        <taxon>Synaphobranchus</taxon>
    </lineage>
</organism>
<evidence type="ECO:0000313" key="2">
    <source>
        <dbReference type="EMBL" id="KAJ8373453.1"/>
    </source>
</evidence>
<proteinExistence type="predicted"/>
<feature type="region of interest" description="Disordered" evidence="1">
    <location>
        <begin position="105"/>
        <end position="124"/>
    </location>
</feature>
<sequence>MDPPLPSRTQSWAVRSAETSWGAWMTYRTSPSPWKMMPSAPSTCPGYQSSSTGSGSDSSNIFDALTPASSPSSGTFGAVGGQEEFASISLNLECRVCAGPRVGGTTTGCTPAKAARASSGGPSG</sequence>